<evidence type="ECO:0000313" key="1">
    <source>
        <dbReference type="EMBL" id="MCB5226909.1"/>
    </source>
</evidence>
<name>A0ABS8C3M7_9ALTE</name>
<dbReference type="EMBL" id="JAEINI020000005">
    <property type="protein sequence ID" value="MCB5226909.1"/>
    <property type="molecule type" value="Genomic_DNA"/>
</dbReference>
<sequence>MDIRFVNESQFKQQLLRWRDAGPSLLSLPRVGRVGQQYRISIVDINNDGEYALEQSFSCYQQLLAWYGAMLDEIS</sequence>
<proteinExistence type="predicted"/>
<comment type="caution">
    <text evidence="1">The sequence shown here is derived from an EMBL/GenBank/DDBJ whole genome shotgun (WGS) entry which is preliminary data.</text>
</comment>
<dbReference type="RefSeq" id="WP_226751005.1">
    <property type="nucleotide sequence ID" value="NZ_JAEINI020000005.1"/>
</dbReference>
<organism evidence="1 2">
    <name type="scientific">Alishewanella maricola</name>
    <dbReference type="NCBI Taxonomy" id="2795740"/>
    <lineage>
        <taxon>Bacteria</taxon>
        <taxon>Pseudomonadati</taxon>
        <taxon>Pseudomonadota</taxon>
        <taxon>Gammaproteobacteria</taxon>
        <taxon>Alteromonadales</taxon>
        <taxon>Alteromonadaceae</taxon>
        <taxon>Alishewanella</taxon>
    </lineage>
</organism>
<protein>
    <submittedName>
        <fullName evidence="1">Uncharacterized protein</fullName>
    </submittedName>
</protein>
<evidence type="ECO:0000313" key="2">
    <source>
        <dbReference type="Proteomes" id="UP000633814"/>
    </source>
</evidence>
<keyword evidence="2" id="KW-1185">Reference proteome</keyword>
<reference evidence="1 2" key="1">
    <citation type="submission" date="2021-10" db="EMBL/GenBank/DDBJ databases">
        <title>Alishewanella koreense sp. nov. isolated from seawater of southwestern coast in South Korea and the proposal for the reclassification of Rheinheimera perlucida and Rheinheimera tuosuensis as Arsukibacterium perlucida and Arsukibacterium tuosuensis.</title>
        <authorList>
            <person name="Kim K.H."/>
            <person name="Ruan W."/>
            <person name="Kim K.R."/>
            <person name="Baek J.H."/>
            <person name="Jeon C.O."/>
        </authorList>
    </citation>
    <scope>NUCLEOTIDE SEQUENCE [LARGE SCALE GENOMIC DNA]</scope>
    <source>
        <strain evidence="1 2">16-MA</strain>
    </source>
</reference>
<accession>A0ABS8C3M7</accession>
<gene>
    <name evidence="1" type="ORF">JAO78_008780</name>
</gene>
<dbReference type="Proteomes" id="UP000633814">
    <property type="component" value="Unassembled WGS sequence"/>
</dbReference>